<evidence type="ECO:0000313" key="7">
    <source>
        <dbReference type="EMBL" id="CAD9477222.1"/>
    </source>
</evidence>
<feature type="transmembrane region" description="Helical" evidence="6">
    <location>
        <begin position="137"/>
        <end position="155"/>
    </location>
</feature>
<dbReference type="Gene3D" id="1.20.1260.100">
    <property type="entry name" value="TspO/MBR protein"/>
    <property type="match status" value="1"/>
</dbReference>
<sequence length="245" mass="26872">MPNGGGNKPSAYEGVDGTALAKYSVGLAAQMSLLFGFLVAIDAVLVRFPSVEVPFVANVAFLYAFNLKSSLFSILPSSKNEGRKITDKEKGTQEYNKRNVPKWTPPGIAFVFGWPLLTFGLRAVTGAMVVQASGGRYATPAIMSLMLHFSVGNLWNTVSNVERRLGVSVVLLYSLWLTKAFAALQFYKVEPRAGKLLALTLTWITAAAALTTRTWQINPDVDTGKLEPLVPMRHPKWTTKFGWEQ</sequence>
<dbReference type="PANTHER" id="PTHR10057">
    <property type="entry name" value="PERIPHERAL-TYPE BENZODIAZEPINE RECEPTOR"/>
    <property type="match status" value="1"/>
</dbReference>
<feature type="transmembrane region" description="Helical" evidence="6">
    <location>
        <begin position="20"/>
        <end position="41"/>
    </location>
</feature>
<evidence type="ECO:0000256" key="3">
    <source>
        <dbReference type="ARBA" id="ARBA00022692"/>
    </source>
</evidence>
<organism evidence="7">
    <name type="scientific">Octactis speculum</name>
    <dbReference type="NCBI Taxonomy" id="3111310"/>
    <lineage>
        <taxon>Eukaryota</taxon>
        <taxon>Sar</taxon>
        <taxon>Stramenopiles</taxon>
        <taxon>Ochrophyta</taxon>
        <taxon>Dictyochophyceae</taxon>
        <taxon>Dictyochales</taxon>
        <taxon>Dictyochaceae</taxon>
        <taxon>Octactis</taxon>
    </lineage>
</organism>
<feature type="transmembrane region" description="Helical" evidence="6">
    <location>
        <begin position="53"/>
        <end position="75"/>
    </location>
</feature>
<reference evidence="7" key="1">
    <citation type="submission" date="2021-01" db="EMBL/GenBank/DDBJ databases">
        <authorList>
            <person name="Corre E."/>
            <person name="Pelletier E."/>
            <person name="Niang G."/>
            <person name="Scheremetjew M."/>
            <person name="Finn R."/>
            <person name="Kale V."/>
            <person name="Holt S."/>
            <person name="Cochrane G."/>
            <person name="Meng A."/>
            <person name="Brown T."/>
            <person name="Cohen L."/>
        </authorList>
    </citation>
    <scope>NUCLEOTIDE SEQUENCE</scope>
    <source>
        <strain evidence="7">CCMP1381</strain>
    </source>
</reference>
<evidence type="ECO:0000256" key="6">
    <source>
        <dbReference type="SAM" id="Phobius"/>
    </source>
</evidence>
<dbReference type="CDD" id="cd15904">
    <property type="entry name" value="TSPO_MBR"/>
    <property type="match status" value="1"/>
</dbReference>
<keyword evidence="5 6" id="KW-0472">Membrane</keyword>
<evidence type="ECO:0000256" key="2">
    <source>
        <dbReference type="ARBA" id="ARBA00007524"/>
    </source>
</evidence>
<dbReference type="PANTHER" id="PTHR10057:SF0">
    <property type="entry name" value="TRANSLOCATOR PROTEIN"/>
    <property type="match status" value="1"/>
</dbReference>
<dbReference type="InterPro" id="IPR038330">
    <property type="entry name" value="TspO/MBR-related_sf"/>
</dbReference>
<dbReference type="InterPro" id="IPR004307">
    <property type="entry name" value="TspO_MBR"/>
</dbReference>
<proteinExistence type="inferred from homology"/>
<evidence type="ECO:0000256" key="5">
    <source>
        <dbReference type="ARBA" id="ARBA00023136"/>
    </source>
</evidence>
<evidence type="ECO:0000256" key="1">
    <source>
        <dbReference type="ARBA" id="ARBA00004141"/>
    </source>
</evidence>
<gene>
    <name evidence="7" type="ORF">DSPE1174_LOCUS28943</name>
</gene>
<dbReference type="Pfam" id="PF03073">
    <property type="entry name" value="TspO_MBR"/>
    <property type="match status" value="1"/>
</dbReference>
<dbReference type="GO" id="GO:0033013">
    <property type="term" value="P:tetrapyrrole metabolic process"/>
    <property type="evidence" value="ECO:0007669"/>
    <property type="project" value="UniProtKB-ARBA"/>
</dbReference>
<comment type="subcellular location">
    <subcellularLocation>
        <location evidence="1">Membrane</location>
        <topology evidence="1">Multi-pass membrane protein</topology>
    </subcellularLocation>
</comment>
<accession>A0A7S2MDR2</accession>
<dbReference type="EMBL" id="HBGS01055709">
    <property type="protein sequence ID" value="CAD9477222.1"/>
    <property type="molecule type" value="Transcribed_RNA"/>
</dbReference>
<dbReference type="GO" id="GO:0016020">
    <property type="term" value="C:membrane"/>
    <property type="evidence" value="ECO:0007669"/>
    <property type="project" value="UniProtKB-SubCell"/>
</dbReference>
<keyword evidence="3 6" id="KW-0812">Transmembrane</keyword>
<dbReference type="AlphaFoldDB" id="A0A7S2MDR2"/>
<evidence type="ECO:0000256" key="4">
    <source>
        <dbReference type="ARBA" id="ARBA00022989"/>
    </source>
</evidence>
<feature type="transmembrane region" description="Helical" evidence="6">
    <location>
        <begin position="167"/>
        <end position="184"/>
    </location>
</feature>
<keyword evidence="4 6" id="KW-1133">Transmembrane helix</keyword>
<name>A0A7S2MDR2_9STRA</name>
<comment type="similarity">
    <text evidence="2">Belongs to the TspO/BZRP family.</text>
</comment>
<protein>
    <submittedName>
        <fullName evidence="7">Uncharacterized protein</fullName>
    </submittedName>
</protein>
<feature type="transmembrane region" description="Helical" evidence="6">
    <location>
        <begin position="108"/>
        <end position="130"/>
    </location>
</feature>